<organism evidence="2 3">
    <name type="scientific">Gossypium stocksii</name>
    <dbReference type="NCBI Taxonomy" id="47602"/>
    <lineage>
        <taxon>Eukaryota</taxon>
        <taxon>Viridiplantae</taxon>
        <taxon>Streptophyta</taxon>
        <taxon>Embryophyta</taxon>
        <taxon>Tracheophyta</taxon>
        <taxon>Spermatophyta</taxon>
        <taxon>Magnoliopsida</taxon>
        <taxon>eudicotyledons</taxon>
        <taxon>Gunneridae</taxon>
        <taxon>Pentapetalae</taxon>
        <taxon>rosids</taxon>
        <taxon>malvids</taxon>
        <taxon>Malvales</taxon>
        <taxon>Malvaceae</taxon>
        <taxon>Malvoideae</taxon>
        <taxon>Gossypium</taxon>
    </lineage>
</organism>
<keyword evidence="1" id="KW-1133">Transmembrane helix</keyword>
<keyword evidence="1" id="KW-0812">Transmembrane</keyword>
<evidence type="ECO:0000313" key="2">
    <source>
        <dbReference type="EMBL" id="KAH1056992.1"/>
    </source>
</evidence>
<comment type="caution">
    <text evidence="2">The sequence shown here is derived from an EMBL/GenBank/DDBJ whole genome shotgun (WGS) entry which is preliminary data.</text>
</comment>
<evidence type="ECO:0000313" key="3">
    <source>
        <dbReference type="Proteomes" id="UP000828251"/>
    </source>
</evidence>
<sequence length="51" mass="5809">MVEFLIVDHSTAHNVIFDKSIIRMAKMIVATFCMTVKFLTLFKESGSQSEL</sequence>
<dbReference type="EMBL" id="JAIQCV010000010">
    <property type="protein sequence ID" value="KAH1056992.1"/>
    <property type="molecule type" value="Genomic_DNA"/>
</dbReference>
<dbReference type="Proteomes" id="UP000828251">
    <property type="component" value="Unassembled WGS sequence"/>
</dbReference>
<dbReference type="AlphaFoldDB" id="A0A9D3ZR46"/>
<gene>
    <name evidence="2" type="ORF">J1N35_035057</name>
</gene>
<keyword evidence="3" id="KW-1185">Reference proteome</keyword>
<protein>
    <submittedName>
        <fullName evidence="2">Uncharacterized protein</fullName>
    </submittedName>
</protein>
<dbReference type="OrthoDB" id="1434300at2759"/>
<evidence type="ECO:0000256" key="1">
    <source>
        <dbReference type="SAM" id="Phobius"/>
    </source>
</evidence>
<feature type="transmembrane region" description="Helical" evidence="1">
    <location>
        <begin position="20"/>
        <end position="42"/>
    </location>
</feature>
<reference evidence="2 3" key="1">
    <citation type="journal article" date="2021" name="Plant Biotechnol. J.">
        <title>Multi-omics assisted identification of the key and species-specific regulatory components of drought-tolerant mechanisms in Gossypium stocksii.</title>
        <authorList>
            <person name="Yu D."/>
            <person name="Ke L."/>
            <person name="Zhang D."/>
            <person name="Wu Y."/>
            <person name="Sun Y."/>
            <person name="Mei J."/>
            <person name="Sun J."/>
            <person name="Sun Y."/>
        </authorList>
    </citation>
    <scope>NUCLEOTIDE SEQUENCE [LARGE SCALE GENOMIC DNA]</scope>
    <source>
        <strain evidence="3">cv. E1</strain>
        <tissue evidence="2">Leaf</tissue>
    </source>
</reference>
<proteinExistence type="predicted"/>
<accession>A0A9D3ZR46</accession>
<name>A0A9D3ZR46_9ROSI</name>
<keyword evidence="1" id="KW-0472">Membrane</keyword>